<evidence type="ECO:0000313" key="9">
    <source>
        <dbReference type="Proteomes" id="UP000194127"/>
    </source>
</evidence>
<dbReference type="Pfam" id="PF08449">
    <property type="entry name" value="UAA"/>
    <property type="match status" value="2"/>
</dbReference>
<dbReference type="Proteomes" id="UP000194127">
    <property type="component" value="Unassembled WGS sequence"/>
</dbReference>
<evidence type="ECO:0008006" key="10">
    <source>
        <dbReference type="Google" id="ProtNLM"/>
    </source>
</evidence>
<evidence type="ECO:0000256" key="5">
    <source>
        <dbReference type="ARBA" id="ARBA00022989"/>
    </source>
</evidence>
<evidence type="ECO:0000256" key="1">
    <source>
        <dbReference type="ARBA" id="ARBA00004127"/>
    </source>
</evidence>
<keyword evidence="4 7" id="KW-0812">Transmembrane</keyword>
<feature type="transmembrane region" description="Helical" evidence="7">
    <location>
        <begin position="32"/>
        <end position="51"/>
    </location>
</feature>
<dbReference type="GO" id="GO:0005464">
    <property type="term" value="F:UDP-xylose transmembrane transporter activity"/>
    <property type="evidence" value="ECO:0007669"/>
    <property type="project" value="TreeGrafter"/>
</dbReference>
<feature type="transmembrane region" description="Helical" evidence="7">
    <location>
        <begin position="166"/>
        <end position="188"/>
    </location>
</feature>
<dbReference type="InterPro" id="IPR013657">
    <property type="entry name" value="SCL35B1-4/HUT1"/>
</dbReference>
<dbReference type="SUPFAM" id="SSF103481">
    <property type="entry name" value="Multidrug resistance efflux transporter EmrE"/>
    <property type="match status" value="1"/>
</dbReference>
<evidence type="ECO:0000313" key="8">
    <source>
        <dbReference type="EMBL" id="OSX60492.1"/>
    </source>
</evidence>
<keyword evidence="9" id="KW-1185">Reference proteome</keyword>
<keyword evidence="6 7" id="KW-0472">Membrane</keyword>
<evidence type="ECO:0000256" key="6">
    <source>
        <dbReference type="ARBA" id="ARBA00023136"/>
    </source>
</evidence>
<dbReference type="GO" id="GO:0005789">
    <property type="term" value="C:endoplasmic reticulum membrane"/>
    <property type="evidence" value="ECO:0007669"/>
    <property type="project" value="TreeGrafter"/>
</dbReference>
<feature type="transmembrane region" description="Helical" evidence="7">
    <location>
        <begin position="320"/>
        <end position="343"/>
    </location>
</feature>
<keyword evidence="3" id="KW-0762">Sugar transport</keyword>
<reference evidence="8 9" key="1">
    <citation type="submission" date="2017-04" db="EMBL/GenBank/DDBJ databases">
        <title>Genome Sequence of the Model Brown-Rot Fungus Postia placenta SB12.</title>
        <authorList>
            <consortium name="DOE Joint Genome Institute"/>
            <person name="Gaskell J."/>
            <person name="Kersten P."/>
            <person name="Larrondo L.F."/>
            <person name="Canessa P."/>
            <person name="Martinez D."/>
            <person name="Hibbett D."/>
            <person name="Schmoll M."/>
            <person name="Kubicek C.P."/>
            <person name="Martinez A.T."/>
            <person name="Yadav J."/>
            <person name="Master E."/>
            <person name="Magnuson J.K."/>
            <person name="James T."/>
            <person name="Yaver D."/>
            <person name="Berka R."/>
            <person name="Labutti K."/>
            <person name="Lipzen A."/>
            <person name="Aerts A."/>
            <person name="Barry K."/>
            <person name="Henrissat B."/>
            <person name="Blanchette R."/>
            <person name="Grigoriev I."/>
            <person name="Cullen D."/>
        </authorList>
    </citation>
    <scope>NUCLEOTIDE SEQUENCE [LARGE SCALE GENOMIC DNA]</scope>
    <source>
        <strain evidence="8 9">MAD-698-R-SB12</strain>
    </source>
</reference>
<dbReference type="GO" id="GO:0000139">
    <property type="term" value="C:Golgi membrane"/>
    <property type="evidence" value="ECO:0007669"/>
    <property type="project" value="TreeGrafter"/>
</dbReference>
<evidence type="ECO:0000256" key="2">
    <source>
        <dbReference type="ARBA" id="ARBA00022448"/>
    </source>
</evidence>
<dbReference type="AlphaFoldDB" id="A0A1X6MW81"/>
<dbReference type="EMBL" id="KZ110600">
    <property type="protein sequence ID" value="OSX60492.1"/>
    <property type="molecule type" value="Genomic_DNA"/>
</dbReference>
<keyword evidence="5 7" id="KW-1133">Transmembrane helix</keyword>
<feature type="transmembrane region" description="Helical" evidence="7">
    <location>
        <begin position="100"/>
        <end position="118"/>
    </location>
</feature>
<evidence type="ECO:0000256" key="7">
    <source>
        <dbReference type="SAM" id="Phobius"/>
    </source>
</evidence>
<organism evidence="8 9">
    <name type="scientific">Postia placenta MAD-698-R-SB12</name>
    <dbReference type="NCBI Taxonomy" id="670580"/>
    <lineage>
        <taxon>Eukaryota</taxon>
        <taxon>Fungi</taxon>
        <taxon>Dikarya</taxon>
        <taxon>Basidiomycota</taxon>
        <taxon>Agaricomycotina</taxon>
        <taxon>Agaricomycetes</taxon>
        <taxon>Polyporales</taxon>
        <taxon>Adustoporiaceae</taxon>
        <taxon>Rhodonia</taxon>
    </lineage>
</organism>
<evidence type="ECO:0000256" key="4">
    <source>
        <dbReference type="ARBA" id="ARBA00022692"/>
    </source>
</evidence>
<protein>
    <recommendedName>
        <fullName evidence="10">UAA transporter</fullName>
    </recommendedName>
</protein>
<evidence type="ECO:0000256" key="3">
    <source>
        <dbReference type="ARBA" id="ARBA00022597"/>
    </source>
</evidence>
<accession>A0A1X6MW81</accession>
<dbReference type="OrthoDB" id="999962at2759"/>
<gene>
    <name evidence="8" type="ORF">POSPLADRAFT_1047926</name>
</gene>
<comment type="subcellular location">
    <subcellularLocation>
        <location evidence="1">Endomembrane system</location>
        <topology evidence="1">Multi-pass membrane protein</topology>
    </subcellularLocation>
</comment>
<sequence length="382" mass="41948">MLSDWIPTLSLIFGGCCSNALTLEQLTHDYPHAGKLLTFCQFLLITLYGLPRFVSLKPYPHLKPRRIPLLPFLVQVVIFYSVSLLNNAAFAYSIPMPVHIIFRSAGLVISMLLNWVILGRRYSTLQILSVISVTLGVVVTTLSASAPRPKSRSTLVPNSDAAADPLRYAMGIAILTLALVLSGLLGIVQDRMYAKYGRPAPGAGRASKVAVAKNQTAPWEESMFYLHFLSMPMFFLMRNELLAQFHAISAGPKYDITLPYSPHYTNSSQPIWYFADADNAIITPGRLLIPKAFVPLLLNSITQLFCVAGVHRLTSRVSSLTVTLILVVRKAVSLVISVMLFSTTGVRAFGLWSGAFLVFLGTVGYSLGGVQKSILKEKPKKD</sequence>
<dbReference type="InterPro" id="IPR037185">
    <property type="entry name" value="EmrE-like"/>
</dbReference>
<proteinExistence type="predicted"/>
<dbReference type="RefSeq" id="XP_024337286.1">
    <property type="nucleotide sequence ID" value="XM_024479387.1"/>
</dbReference>
<name>A0A1X6MW81_9APHY</name>
<keyword evidence="2" id="KW-0813">Transport</keyword>
<dbReference type="PANTHER" id="PTHR10778">
    <property type="entry name" value="SOLUTE CARRIER FAMILY 35 MEMBER B"/>
    <property type="match status" value="1"/>
</dbReference>
<dbReference type="GO" id="GO:0005462">
    <property type="term" value="F:UDP-N-acetylglucosamine transmembrane transporter activity"/>
    <property type="evidence" value="ECO:0007669"/>
    <property type="project" value="TreeGrafter"/>
</dbReference>
<dbReference type="GeneID" id="36324337"/>
<dbReference type="PANTHER" id="PTHR10778:SF4">
    <property type="entry name" value="NUCLEOTIDE SUGAR TRANSPORTER SLC35B4"/>
    <property type="match status" value="1"/>
</dbReference>
<feature type="transmembrane region" description="Helical" evidence="7">
    <location>
        <begin position="349"/>
        <end position="370"/>
    </location>
</feature>
<feature type="transmembrane region" description="Helical" evidence="7">
    <location>
        <begin position="125"/>
        <end position="146"/>
    </location>
</feature>
<feature type="transmembrane region" description="Helical" evidence="7">
    <location>
        <begin position="72"/>
        <end position="94"/>
    </location>
</feature>